<dbReference type="PANTHER" id="PTHR46211:SF8">
    <property type="entry name" value="PHOSPHODIESTERASE"/>
    <property type="match status" value="1"/>
</dbReference>
<sequence>MLARGKQFLITGQRQLQGPLAIYWVLGLVGALIVKILGLTIGGWWSLLGLIALSTWLPAVAEHGSKWHWSFRQWRLIWWQQLLLAIIWLPTGWGGYLATLQVSVKVPAPLQNAIFQTRYDWLPYVVPVWGLLWLASFKWLPSFKQQLLHPTTWRAFWLRGWQTSWWHVVRRLWAAWQWVLGALIWMGVVTSITAVVTAWQPTVGWWVALGAMVSMQWGMCISLAAFAQREGFLAGGAPHRYHRYLMSGLAIVIVGFAGYWLRPTTSPTPAIIAHRGVNGRDGVQNTTKALKRTVKRTQPALVEMDIQPTADHHWVVMHDPTLMNLADKPGPVSDYRLQQIDGIKLHEHGQHGILSTFKQYLQVATAVKQPLLVEIKALGSAGDLMTPFASAYATSLEKTGGAVHSLDYQVVARLKQRTSKLRVGYITPFYLTDFTANAADFYSLQALTATPEQVNAAHRSGRAVYLWTVDRRIAMQRLSAMGVDGLITNHPGRLRQLQAHRNQRVTGQLLNWVIGLL</sequence>
<dbReference type="Gene3D" id="3.20.20.190">
    <property type="entry name" value="Phosphatidylinositol (PI) phosphodiesterase"/>
    <property type="match status" value="1"/>
</dbReference>
<keyword evidence="4" id="KW-1185">Reference proteome</keyword>
<keyword evidence="1" id="KW-1133">Transmembrane helix</keyword>
<feature type="transmembrane region" description="Helical" evidence="1">
    <location>
        <begin position="121"/>
        <end position="140"/>
    </location>
</feature>
<dbReference type="AlphaFoldDB" id="A0A0R2NBV5"/>
<dbReference type="Proteomes" id="UP000050920">
    <property type="component" value="Unassembled WGS sequence"/>
</dbReference>
<evidence type="ECO:0000313" key="3">
    <source>
        <dbReference type="EMBL" id="KRO22290.1"/>
    </source>
</evidence>
<dbReference type="PANTHER" id="PTHR46211">
    <property type="entry name" value="GLYCEROPHOSPHORYL DIESTER PHOSPHODIESTERASE"/>
    <property type="match status" value="1"/>
</dbReference>
<name>A0A0R2NBV5_9LACO</name>
<reference evidence="3 4" key="1">
    <citation type="journal article" date="2015" name="Genome Announc.">
        <title>Expanding the biotechnology potential of lactobacilli through comparative genomics of 213 strains and associated genera.</title>
        <authorList>
            <person name="Sun Z."/>
            <person name="Harris H.M."/>
            <person name="McCann A."/>
            <person name="Guo C."/>
            <person name="Argimon S."/>
            <person name="Zhang W."/>
            <person name="Yang X."/>
            <person name="Jeffery I.B."/>
            <person name="Cooney J.C."/>
            <person name="Kagawa T.F."/>
            <person name="Liu W."/>
            <person name="Song Y."/>
            <person name="Salvetti E."/>
            <person name="Wrobel A."/>
            <person name="Rasinkangas P."/>
            <person name="Parkhill J."/>
            <person name="Rea M.C."/>
            <person name="O'Sullivan O."/>
            <person name="Ritari J."/>
            <person name="Douillard F.P."/>
            <person name="Paul Ross R."/>
            <person name="Yang R."/>
            <person name="Briner A.E."/>
            <person name="Felis G.E."/>
            <person name="de Vos W.M."/>
            <person name="Barrangou R."/>
            <person name="Klaenhammer T.R."/>
            <person name="Caufield P.W."/>
            <person name="Cui Y."/>
            <person name="Zhang H."/>
            <person name="O'Toole P.W."/>
        </authorList>
    </citation>
    <scope>NUCLEOTIDE SEQUENCE [LARGE SCALE GENOMIC DNA]</scope>
    <source>
        <strain evidence="3 4">DSM 21115</strain>
    </source>
</reference>
<evidence type="ECO:0000259" key="2">
    <source>
        <dbReference type="PROSITE" id="PS51704"/>
    </source>
</evidence>
<dbReference type="SUPFAM" id="SSF51695">
    <property type="entry name" value="PLC-like phosphodiesterases"/>
    <property type="match status" value="1"/>
</dbReference>
<feature type="transmembrane region" description="Helical" evidence="1">
    <location>
        <begin position="244"/>
        <end position="261"/>
    </location>
</feature>
<dbReference type="CDD" id="cd08579">
    <property type="entry name" value="GDPD_memb_like"/>
    <property type="match status" value="1"/>
</dbReference>
<feature type="transmembrane region" description="Helical" evidence="1">
    <location>
        <begin position="82"/>
        <end position="101"/>
    </location>
</feature>
<feature type="transmembrane region" description="Helical" evidence="1">
    <location>
        <begin position="178"/>
        <end position="199"/>
    </location>
</feature>
<keyword evidence="1" id="KW-0812">Transmembrane</keyword>
<accession>A0A0R2NBV5</accession>
<protein>
    <submittedName>
        <fullName evidence="3">Glycerophosphodiester phosphodiesterase</fullName>
    </submittedName>
</protein>
<comment type="caution">
    <text evidence="3">The sequence shown here is derived from an EMBL/GenBank/DDBJ whole genome shotgun (WGS) entry which is preliminary data.</text>
</comment>
<dbReference type="PROSITE" id="PS51704">
    <property type="entry name" value="GP_PDE"/>
    <property type="match status" value="1"/>
</dbReference>
<dbReference type="GO" id="GO:0006629">
    <property type="term" value="P:lipid metabolic process"/>
    <property type="evidence" value="ECO:0007669"/>
    <property type="project" value="InterPro"/>
</dbReference>
<dbReference type="GO" id="GO:0008081">
    <property type="term" value="F:phosphoric diester hydrolase activity"/>
    <property type="evidence" value="ECO:0007669"/>
    <property type="project" value="InterPro"/>
</dbReference>
<evidence type="ECO:0000313" key="4">
    <source>
        <dbReference type="Proteomes" id="UP000050920"/>
    </source>
</evidence>
<organism evidence="3 4">
    <name type="scientific">Lactiplantibacillus fabifermentans DSM 21115</name>
    <dbReference type="NCBI Taxonomy" id="1413187"/>
    <lineage>
        <taxon>Bacteria</taxon>
        <taxon>Bacillati</taxon>
        <taxon>Bacillota</taxon>
        <taxon>Bacilli</taxon>
        <taxon>Lactobacillales</taxon>
        <taxon>Lactobacillaceae</taxon>
        <taxon>Lactiplantibacillus</taxon>
    </lineage>
</organism>
<evidence type="ECO:0000256" key="1">
    <source>
        <dbReference type="SAM" id="Phobius"/>
    </source>
</evidence>
<feature type="transmembrane region" description="Helical" evidence="1">
    <location>
        <begin position="205"/>
        <end position="224"/>
    </location>
</feature>
<gene>
    <name evidence="3" type="ORF">DY78_GL002127</name>
</gene>
<dbReference type="InterPro" id="IPR030395">
    <property type="entry name" value="GP_PDE_dom"/>
</dbReference>
<keyword evidence="1" id="KW-0472">Membrane</keyword>
<dbReference type="EMBL" id="AYGX02000177">
    <property type="protein sequence ID" value="KRO22290.1"/>
    <property type="molecule type" value="Genomic_DNA"/>
</dbReference>
<proteinExistence type="predicted"/>
<feature type="domain" description="GP-PDE" evidence="2">
    <location>
        <begin position="269"/>
        <end position="498"/>
    </location>
</feature>
<dbReference type="InterPro" id="IPR017946">
    <property type="entry name" value="PLC-like_Pdiesterase_TIM-brl"/>
</dbReference>
<dbReference type="RefSeq" id="WP_024625239.1">
    <property type="nucleotide sequence ID" value="NZ_AYGX02000177.1"/>
</dbReference>
<dbReference type="Pfam" id="PF03009">
    <property type="entry name" value="GDPD"/>
    <property type="match status" value="1"/>
</dbReference>
<feature type="transmembrane region" description="Helical" evidence="1">
    <location>
        <begin position="20"/>
        <end position="38"/>
    </location>
</feature>